<evidence type="ECO:0000313" key="3">
    <source>
        <dbReference type="Proteomes" id="UP000030651"/>
    </source>
</evidence>
<dbReference type="RefSeq" id="XP_007833088.1">
    <property type="nucleotide sequence ID" value="XM_007834897.1"/>
</dbReference>
<dbReference type="OrthoDB" id="512662at2759"/>
<feature type="domain" description="FAD dependent oxidoreductase" evidence="1">
    <location>
        <begin position="50"/>
        <end position="439"/>
    </location>
</feature>
<evidence type="ECO:0000313" key="2">
    <source>
        <dbReference type="EMBL" id="ETS81314.1"/>
    </source>
</evidence>
<dbReference type="Pfam" id="PF01266">
    <property type="entry name" value="DAO"/>
    <property type="match status" value="1"/>
</dbReference>
<organism evidence="2 3">
    <name type="scientific">Pestalotiopsis fici (strain W106-1 / CGMCC3.15140)</name>
    <dbReference type="NCBI Taxonomy" id="1229662"/>
    <lineage>
        <taxon>Eukaryota</taxon>
        <taxon>Fungi</taxon>
        <taxon>Dikarya</taxon>
        <taxon>Ascomycota</taxon>
        <taxon>Pezizomycotina</taxon>
        <taxon>Sordariomycetes</taxon>
        <taxon>Xylariomycetidae</taxon>
        <taxon>Amphisphaeriales</taxon>
        <taxon>Sporocadaceae</taxon>
        <taxon>Pestalotiopsis</taxon>
    </lineage>
</organism>
<sequence>MAASDKVHVIEKLITDDPGIPRQNPTASYWQHIPHPLAETQSPDMPAEADIAVIGSGITGASVTKTLLDADPSLRVVVFEARTLCSGATGRNGGQLATNAGEAYAERKAKFGSEQAGKIANFTFRTCDRVRQVVQEYAAEESEYRDVVKVRAYLDDESFAALKDSVEQMERDHPSLRGIYEVIDADAVEKQHGVHGAKGGVTLTAGVLWPYRVVTSVFAGLLSKYSRQLSIETKTPVTSVTHDGDAYLLHTPRGTTRAKKVIHCTNGHVGHLVPNIRGVIYPLRGTMTVQDLGPNVPNRGREKSFAFHYVPQYDKESETLADGLWYLTQNAKTGYFFFGGDKGTMEQTLNADDSVLTDVSRDHLQDVLPRFFGYQDTKLDSMKSAWSGIMGFTHDEIPLVGKLPMSATGRAGDGEFIAAGFNGYGMPYAWLAGEQLAKLVVGKGFAEWFPECFQLSESRLSPSAVAEVASYYASLQSK</sequence>
<dbReference type="InterPro" id="IPR036188">
    <property type="entry name" value="FAD/NAD-bd_sf"/>
</dbReference>
<gene>
    <name evidence="2" type="ORF">PFICI_06316</name>
</gene>
<dbReference type="Gene3D" id="3.50.50.60">
    <property type="entry name" value="FAD/NAD(P)-binding domain"/>
    <property type="match status" value="1"/>
</dbReference>
<proteinExistence type="predicted"/>
<protein>
    <recommendedName>
        <fullName evidence="1">FAD dependent oxidoreductase domain-containing protein</fullName>
    </recommendedName>
</protein>
<dbReference type="InterPro" id="IPR006076">
    <property type="entry name" value="FAD-dep_OxRdtase"/>
</dbReference>
<keyword evidence="3" id="KW-1185">Reference proteome</keyword>
<dbReference type="STRING" id="1229662.W3X5N0"/>
<evidence type="ECO:0000259" key="1">
    <source>
        <dbReference type="Pfam" id="PF01266"/>
    </source>
</evidence>
<name>W3X5N0_PESFW</name>
<reference evidence="3" key="1">
    <citation type="journal article" date="2015" name="BMC Genomics">
        <title>Genomic and transcriptomic analysis of the endophytic fungus Pestalotiopsis fici reveals its lifestyle and high potential for synthesis of natural products.</title>
        <authorList>
            <person name="Wang X."/>
            <person name="Zhang X."/>
            <person name="Liu L."/>
            <person name="Xiang M."/>
            <person name="Wang W."/>
            <person name="Sun X."/>
            <person name="Che Y."/>
            <person name="Guo L."/>
            <person name="Liu G."/>
            <person name="Guo L."/>
            <person name="Wang C."/>
            <person name="Yin W.B."/>
            <person name="Stadler M."/>
            <person name="Zhang X."/>
            <person name="Liu X."/>
        </authorList>
    </citation>
    <scope>NUCLEOTIDE SEQUENCE [LARGE SCALE GENOMIC DNA]</scope>
    <source>
        <strain evidence="3">W106-1 / CGMCC3.15140</strain>
    </source>
</reference>
<dbReference type="KEGG" id="pfy:PFICI_06316"/>
<dbReference type="AlphaFoldDB" id="W3X5N0"/>
<dbReference type="SUPFAM" id="SSF51905">
    <property type="entry name" value="FAD/NAD(P)-binding domain"/>
    <property type="match status" value="1"/>
</dbReference>
<dbReference type="HOGENOM" id="CLU_022730_2_1_1"/>
<dbReference type="Proteomes" id="UP000030651">
    <property type="component" value="Unassembled WGS sequence"/>
</dbReference>
<accession>W3X5N0</accession>
<dbReference type="OMA" id="SYWQHIP"/>
<dbReference type="EMBL" id="KI912112">
    <property type="protein sequence ID" value="ETS81314.1"/>
    <property type="molecule type" value="Genomic_DNA"/>
</dbReference>
<dbReference type="PANTHER" id="PTHR13847:SF213">
    <property type="entry name" value="DEPENDENT OXIDOREDUCTASE, PUTATIVE-RELATED"/>
    <property type="match status" value="1"/>
</dbReference>
<dbReference type="eggNOG" id="ENOG502QRBS">
    <property type="taxonomic scope" value="Eukaryota"/>
</dbReference>
<dbReference type="Gene3D" id="3.30.9.10">
    <property type="entry name" value="D-Amino Acid Oxidase, subunit A, domain 2"/>
    <property type="match status" value="1"/>
</dbReference>
<dbReference type="PANTHER" id="PTHR13847">
    <property type="entry name" value="SARCOSINE DEHYDROGENASE-RELATED"/>
    <property type="match status" value="1"/>
</dbReference>
<dbReference type="InParanoid" id="W3X5N0"/>
<dbReference type="GeneID" id="19271329"/>
<dbReference type="GO" id="GO:0005737">
    <property type="term" value="C:cytoplasm"/>
    <property type="evidence" value="ECO:0007669"/>
    <property type="project" value="TreeGrafter"/>
</dbReference>